<dbReference type="EMBL" id="CP134501">
    <property type="protein sequence ID" value="WNF34511.1"/>
    <property type="molecule type" value="Genomic_DNA"/>
</dbReference>
<keyword evidence="1" id="KW-1133">Transmembrane helix</keyword>
<name>A0ABY9WEC2_9BACI</name>
<keyword evidence="1" id="KW-0812">Transmembrane</keyword>
<dbReference type="Proteomes" id="UP001303701">
    <property type="component" value="Chromosome"/>
</dbReference>
<protein>
    <submittedName>
        <fullName evidence="2">Uncharacterized protein</fullName>
    </submittedName>
</protein>
<reference evidence="2 3" key="1">
    <citation type="submission" date="2023-09" db="EMBL/GenBank/DDBJ databases">
        <title>Different Types of Thermotolerant Ring-Cleaving Dioxygenases derived from Aeribacillus composti HB-1 applied for multiple aromatic hydrocarbons removal.</title>
        <authorList>
            <person name="Cao L."/>
            <person name="Li M."/>
            <person name="Ma T."/>
        </authorList>
    </citation>
    <scope>NUCLEOTIDE SEQUENCE [LARGE SCALE GENOMIC DNA]</scope>
    <source>
        <strain evidence="2 3">HB-1</strain>
    </source>
</reference>
<feature type="transmembrane region" description="Helical" evidence="1">
    <location>
        <begin position="54"/>
        <end position="73"/>
    </location>
</feature>
<gene>
    <name evidence="2" type="ORF">RI196_07625</name>
</gene>
<evidence type="ECO:0000313" key="2">
    <source>
        <dbReference type="EMBL" id="WNF34511.1"/>
    </source>
</evidence>
<evidence type="ECO:0000313" key="3">
    <source>
        <dbReference type="Proteomes" id="UP001303701"/>
    </source>
</evidence>
<proteinExistence type="predicted"/>
<evidence type="ECO:0000256" key="1">
    <source>
        <dbReference type="SAM" id="Phobius"/>
    </source>
</evidence>
<organism evidence="2 3">
    <name type="scientific">Aeribacillus composti</name>
    <dbReference type="NCBI Taxonomy" id="1868734"/>
    <lineage>
        <taxon>Bacteria</taxon>
        <taxon>Bacillati</taxon>
        <taxon>Bacillota</taxon>
        <taxon>Bacilli</taxon>
        <taxon>Bacillales</taxon>
        <taxon>Bacillaceae</taxon>
        <taxon>Aeribacillus</taxon>
    </lineage>
</organism>
<accession>A0ABY9WEC2</accession>
<sequence length="98" mass="10813">MGLGLRSGISLGTVYRSGSVVSHLSIFFRKPKLSILLKAEARLGLYVCQQTGEISTFLIVITIFVIYACTFGISDFIRSRSIKIGQLRGVELLTDEEI</sequence>
<keyword evidence="1" id="KW-0472">Membrane</keyword>
<dbReference type="GeneID" id="301125831"/>
<dbReference type="RefSeq" id="WP_130158199.1">
    <property type="nucleotide sequence ID" value="NZ_CP134501.1"/>
</dbReference>
<keyword evidence="3" id="KW-1185">Reference proteome</keyword>